<dbReference type="EMBL" id="KQ085997">
    <property type="protein sequence ID" value="KLO11556.1"/>
    <property type="molecule type" value="Genomic_DNA"/>
</dbReference>
<protein>
    <submittedName>
        <fullName evidence="2">Uncharacterized protein</fullName>
    </submittedName>
</protein>
<evidence type="ECO:0000313" key="3">
    <source>
        <dbReference type="Proteomes" id="UP000053477"/>
    </source>
</evidence>
<feature type="compositionally biased region" description="Polar residues" evidence="1">
    <location>
        <begin position="325"/>
        <end position="339"/>
    </location>
</feature>
<dbReference type="InParanoid" id="A0A0H2S3N5"/>
<accession>A0A0H2S3N5</accession>
<feature type="region of interest" description="Disordered" evidence="1">
    <location>
        <begin position="294"/>
        <end position="339"/>
    </location>
</feature>
<evidence type="ECO:0000313" key="2">
    <source>
        <dbReference type="EMBL" id="KLO11556.1"/>
    </source>
</evidence>
<evidence type="ECO:0000256" key="1">
    <source>
        <dbReference type="SAM" id="MobiDB-lite"/>
    </source>
</evidence>
<name>A0A0H2S3N5_9AGAM</name>
<reference evidence="2 3" key="1">
    <citation type="submission" date="2015-04" db="EMBL/GenBank/DDBJ databases">
        <title>Complete genome sequence of Schizopora paradoxa KUC8140, a cosmopolitan wood degrader in East Asia.</title>
        <authorList>
            <consortium name="DOE Joint Genome Institute"/>
            <person name="Min B."/>
            <person name="Park H."/>
            <person name="Jang Y."/>
            <person name="Kim J.-J."/>
            <person name="Kim K.H."/>
            <person name="Pangilinan J."/>
            <person name="Lipzen A."/>
            <person name="Riley R."/>
            <person name="Grigoriev I.V."/>
            <person name="Spatafora J.W."/>
            <person name="Choi I.-G."/>
        </authorList>
    </citation>
    <scope>NUCLEOTIDE SEQUENCE [LARGE SCALE GENOMIC DNA]</scope>
    <source>
        <strain evidence="2 3">KUC8140</strain>
    </source>
</reference>
<dbReference type="OrthoDB" id="3261812at2759"/>
<feature type="compositionally biased region" description="Basic and acidic residues" evidence="1">
    <location>
        <begin position="126"/>
        <end position="140"/>
    </location>
</feature>
<dbReference type="AlphaFoldDB" id="A0A0H2S3N5"/>
<gene>
    <name evidence="2" type="ORF">SCHPADRAFT_465485</name>
</gene>
<organism evidence="2 3">
    <name type="scientific">Schizopora paradoxa</name>
    <dbReference type="NCBI Taxonomy" id="27342"/>
    <lineage>
        <taxon>Eukaryota</taxon>
        <taxon>Fungi</taxon>
        <taxon>Dikarya</taxon>
        <taxon>Basidiomycota</taxon>
        <taxon>Agaricomycotina</taxon>
        <taxon>Agaricomycetes</taxon>
        <taxon>Hymenochaetales</taxon>
        <taxon>Schizoporaceae</taxon>
        <taxon>Schizopora</taxon>
    </lineage>
</organism>
<sequence length="402" mass="44003">MRSSVSLNSLFNAFGARSYSTIAGVVGIAAVPLIRVTEAKDISSPLDDVRTPRSIRRWRVLGALGDLNLHIPGRAWTRGERLSLARQGYATGSFRLNCSESLFVLDMSGRPLVQTLDSGASGGKYGDMEKPLKDDQESIHPRSPSTNRVQDSDKNRMLHNGPLSADPFRQQSFASRFKSTSSFTFNQRSSKGSGMASSLTFSEGLCNLHADNLDNKSSLASSSSTEFSPSFSLQSFGTGALAKFESIKNFKGTTLFDSWKGRQKRLERKRRPKPLSLSVSLTTTQTIRLVDDEVCNNDRLQPQPSRNRPPNPFLEAFKPRPGASKSRSIQSSRATSTNSGIKAIRRVSLPTEEFFTKLAASISDDPQDRDSTMSVASGLYLIARNGMTMAKRASTTTSLVPQ</sequence>
<dbReference type="Proteomes" id="UP000053477">
    <property type="component" value="Unassembled WGS sequence"/>
</dbReference>
<proteinExistence type="predicted"/>
<keyword evidence="3" id="KW-1185">Reference proteome</keyword>
<feature type="region of interest" description="Disordered" evidence="1">
    <location>
        <begin position="117"/>
        <end position="165"/>
    </location>
</feature>